<protein>
    <submittedName>
        <fullName evidence="4">ABC transporter family substrate-binding protein</fullName>
    </submittedName>
</protein>
<feature type="domain" description="Solute-binding protein family 5" evidence="3">
    <location>
        <begin position="114"/>
        <end position="484"/>
    </location>
</feature>
<accession>A0ABP3YJ93</accession>
<keyword evidence="2" id="KW-0732">Signal</keyword>
<dbReference type="Gene3D" id="3.10.105.10">
    <property type="entry name" value="Dipeptide-binding Protein, Domain 3"/>
    <property type="match status" value="1"/>
</dbReference>
<organism evidence="4 5">
    <name type="scientific">Pseudonocardia zijingensis</name>
    <dbReference type="NCBI Taxonomy" id="153376"/>
    <lineage>
        <taxon>Bacteria</taxon>
        <taxon>Bacillati</taxon>
        <taxon>Actinomycetota</taxon>
        <taxon>Actinomycetes</taxon>
        <taxon>Pseudonocardiales</taxon>
        <taxon>Pseudonocardiaceae</taxon>
        <taxon>Pseudonocardia</taxon>
    </lineage>
</organism>
<keyword evidence="5" id="KW-1185">Reference proteome</keyword>
<proteinExistence type="predicted"/>
<dbReference type="RefSeq" id="WP_343944204.1">
    <property type="nucleotide sequence ID" value="NZ_BAAAHP010000163.1"/>
</dbReference>
<evidence type="ECO:0000256" key="1">
    <source>
        <dbReference type="SAM" id="MobiDB-lite"/>
    </source>
</evidence>
<gene>
    <name evidence="4" type="ORF">GCM10009559_52040</name>
</gene>
<feature type="compositionally biased region" description="Polar residues" evidence="1">
    <location>
        <begin position="40"/>
        <end position="49"/>
    </location>
</feature>
<dbReference type="Gene3D" id="3.40.190.10">
    <property type="entry name" value="Periplasmic binding protein-like II"/>
    <property type="match status" value="1"/>
</dbReference>
<evidence type="ECO:0000256" key="2">
    <source>
        <dbReference type="SAM" id="SignalP"/>
    </source>
</evidence>
<dbReference type="Pfam" id="PF00496">
    <property type="entry name" value="SBP_bac_5"/>
    <property type="match status" value="1"/>
</dbReference>
<evidence type="ECO:0000259" key="3">
    <source>
        <dbReference type="Pfam" id="PF00496"/>
    </source>
</evidence>
<dbReference type="InterPro" id="IPR000914">
    <property type="entry name" value="SBP_5_dom"/>
</dbReference>
<dbReference type="EMBL" id="BAAAHP010000163">
    <property type="protein sequence ID" value="GAA0895634.1"/>
    <property type="molecule type" value="Genomic_DNA"/>
</dbReference>
<sequence length="563" mass="60594">MRIRSRTVTVAALVAAIALALSACGGGSGGGGGGQVVAPDQQQEGQNDVNPVPRDQIPDGGDLRWPLDQLPDNLNRLQVDGTLAVNSEVISSFLPSSHRVLANATVEVNTDYFTSIELTSTEPQVVTYTLRPEATWDDGTPITWRDLQAQWQALNGTNPEFQVSSTTGYEDIASVERGADDKQAVVTFAQPFGEWRSLYEFIYPVSTTTDPTTFNSGWINAVPTSAGPFRVDNIDTTAQTITVVRNEKWWGEPAKLDRIIYRVVERGALADALANNELDFYAIGSDVNLFARAQGIPGTEIRQAVQPSYNHVTFGGAPGSLLADPALRRAVAQSIDRQTIARALIGQIVPETTPLGNYLYVQGSKDYVDHSQVVAFDPAAAGAALDGLGWTSPGEGQVRTNGGRPLTVRFLTDAGNPITERIIGLVTNQLAAAGIGVEVVQAAAGDFFDEYITPGNFDMVAFGWQGTAFPATSTRNIYTSGGEQNYGKISTPEIDALYDQAIRELDDARRVELGQQIDQLLWQEMPQLPLYQSTGAFAVRSTLANLGARGFADVRYADIGFVG</sequence>
<dbReference type="SUPFAM" id="SSF53850">
    <property type="entry name" value="Periplasmic binding protein-like II"/>
    <property type="match status" value="1"/>
</dbReference>
<dbReference type="PROSITE" id="PS51257">
    <property type="entry name" value="PROKAR_LIPOPROTEIN"/>
    <property type="match status" value="1"/>
</dbReference>
<dbReference type="CDD" id="cd08501">
    <property type="entry name" value="PBP2_Lpqw"/>
    <property type="match status" value="1"/>
</dbReference>
<dbReference type="Proteomes" id="UP001499967">
    <property type="component" value="Unassembled WGS sequence"/>
</dbReference>
<evidence type="ECO:0000313" key="4">
    <source>
        <dbReference type="EMBL" id="GAA0895634.1"/>
    </source>
</evidence>
<comment type="caution">
    <text evidence="4">The sequence shown here is derived from an EMBL/GenBank/DDBJ whole genome shotgun (WGS) entry which is preliminary data.</text>
</comment>
<reference evidence="5" key="1">
    <citation type="journal article" date="2019" name="Int. J. Syst. Evol. Microbiol.">
        <title>The Global Catalogue of Microorganisms (GCM) 10K type strain sequencing project: providing services to taxonomists for standard genome sequencing and annotation.</title>
        <authorList>
            <consortium name="The Broad Institute Genomics Platform"/>
            <consortium name="The Broad Institute Genome Sequencing Center for Infectious Disease"/>
            <person name="Wu L."/>
            <person name="Ma J."/>
        </authorList>
    </citation>
    <scope>NUCLEOTIDE SEQUENCE [LARGE SCALE GENOMIC DNA]</scope>
    <source>
        <strain evidence="5">JCM 11117</strain>
    </source>
</reference>
<dbReference type="PANTHER" id="PTHR30290">
    <property type="entry name" value="PERIPLASMIC BINDING COMPONENT OF ABC TRANSPORTER"/>
    <property type="match status" value="1"/>
</dbReference>
<feature type="region of interest" description="Disordered" evidence="1">
    <location>
        <begin position="30"/>
        <end position="62"/>
    </location>
</feature>
<evidence type="ECO:0000313" key="5">
    <source>
        <dbReference type="Proteomes" id="UP001499967"/>
    </source>
</evidence>
<dbReference type="Gene3D" id="3.90.76.10">
    <property type="entry name" value="Dipeptide-binding Protein, Domain 1"/>
    <property type="match status" value="1"/>
</dbReference>
<feature type="chain" id="PRO_5046022068" evidence="2">
    <location>
        <begin position="24"/>
        <end position="563"/>
    </location>
</feature>
<dbReference type="InterPro" id="IPR039424">
    <property type="entry name" value="SBP_5"/>
</dbReference>
<feature type="signal peptide" evidence="2">
    <location>
        <begin position="1"/>
        <end position="23"/>
    </location>
</feature>
<name>A0ABP3YJ93_9PSEU</name>
<dbReference type="PANTHER" id="PTHR30290:SF65">
    <property type="entry name" value="MONOACYL PHOSPHATIDYLINOSITOL TETRAMANNOSIDE-BINDING PROTEIN LPQW-RELATED"/>
    <property type="match status" value="1"/>
</dbReference>